<comment type="caution">
    <text evidence="2">The sequence shown here is derived from an EMBL/GenBank/DDBJ whole genome shotgun (WGS) entry which is preliminary data.</text>
</comment>
<protein>
    <recommendedName>
        <fullName evidence="1">Transcription factor IIIC 90kDa subunit N-terminal domain-containing protein</fullName>
    </recommendedName>
</protein>
<gene>
    <name evidence="2" type="ORF">GBAR_LOCUS20204</name>
</gene>
<feature type="domain" description="Transcription factor IIIC 90kDa subunit N-terminal" evidence="1">
    <location>
        <begin position="22"/>
        <end position="407"/>
    </location>
</feature>
<dbReference type="Proteomes" id="UP001174909">
    <property type="component" value="Unassembled WGS sequence"/>
</dbReference>
<dbReference type="Pfam" id="PF12657">
    <property type="entry name" value="TFIIIC_delta"/>
    <property type="match status" value="1"/>
</dbReference>
<dbReference type="PANTHER" id="PTHR15496">
    <property type="entry name" value="GENERAL TRANSCRIPTION FACTOR 3C POLYPEPTIDE 4 FAMILY"/>
    <property type="match status" value="1"/>
</dbReference>
<name>A0AA35X335_GEOBA</name>
<evidence type="ECO:0000313" key="2">
    <source>
        <dbReference type="EMBL" id="CAI8036012.1"/>
    </source>
</evidence>
<organism evidence="2 3">
    <name type="scientific">Geodia barretti</name>
    <name type="common">Barrett's horny sponge</name>
    <dbReference type="NCBI Taxonomy" id="519541"/>
    <lineage>
        <taxon>Eukaryota</taxon>
        <taxon>Metazoa</taxon>
        <taxon>Porifera</taxon>
        <taxon>Demospongiae</taxon>
        <taxon>Heteroscleromorpha</taxon>
        <taxon>Tetractinellida</taxon>
        <taxon>Astrophorina</taxon>
        <taxon>Geodiidae</taxon>
        <taxon>Geodia</taxon>
    </lineage>
</organism>
<reference evidence="2" key="1">
    <citation type="submission" date="2023-03" db="EMBL/GenBank/DDBJ databases">
        <authorList>
            <person name="Steffen K."/>
            <person name="Cardenas P."/>
        </authorList>
    </citation>
    <scope>NUCLEOTIDE SEQUENCE</scope>
</reference>
<dbReference type="InterPro" id="IPR024761">
    <property type="entry name" value="TFIIIC_delta_N"/>
</dbReference>
<dbReference type="AlphaFoldDB" id="A0AA35X335"/>
<dbReference type="InterPro" id="IPR036322">
    <property type="entry name" value="WD40_repeat_dom_sf"/>
</dbReference>
<proteinExistence type="predicted"/>
<dbReference type="PANTHER" id="PTHR15496:SF2">
    <property type="entry name" value="GENERAL TRANSCRIPTION FACTOR 3C POLYPEPTIDE 4"/>
    <property type="match status" value="1"/>
</dbReference>
<dbReference type="EMBL" id="CASHTH010002839">
    <property type="protein sequence ID" value="CAI8036012.1"/>
    <property type="molecule type" value="Genomic_DNA"/>
</dbReference>
<accession>A0AA35X335</accession>
<dbReference type="SUPFAM" id="SSF50978">
    <property type="entry name" value="WD40 repeat-like"/>
    <property type="match status" value="1"/>
</dbReference>
<sequence>MEWCSSPLELPQAVREVDAVSWSQDQRIAVTSSAIVYILTLTRHRSSSSLPLSITTASRLPCSQNPAPPPSTSLYQPAQDTLDFSLYFDPTLIPSHTPSAHWESGWSPAGCDIIGGCLLSVLTVGGELWLLTPPGSQAMKWHVSTNLNGPEPNKYRYTTFHWFQHIIPAKNGVGGVALVALATRSCIRVVALTVPVHRSREPDWQAVWEGQVEGDGWPCRLRWNHTHSADGKVHLAVGKNGGKLVILSWPLPTEWGGANQWAEPDITVVWGEEDGMAVRHIAWQLHPTNEELPWLVFAKSSTLIAVQLPPVPSEDRPTHITIYGVHSRSVSGLTCLHGNQFISCSLDGSVAKFTLTESHESHVTSTGSHESHVTPTAVEIGTVCGERQMQGLAVSEHGLFAAFLTSEGGASVSSKQKNTSHLHFSPLLPLSHIHPNTVSVSWDFWEAIRQHRVSKQPLPENIPSSAAREDGEVC</sequence>
<dbReference type="GO" id="GO:0004402">
    <property type="term" value="F:histone acetyltransferase activity"/>
    <property type="evidence" value="ECO:0007669"/>
    <property type="project" value="InterPro"/>
</dbReference>
<dbReference type="GO" id="GO:0006384">
    <property type="term" value="P:transcription initiation at RNA polymerase III promoter"/>
    <property type="evidence" value="ECO:0007669"/>
    <property type="project" value="InterPro"/>
</dbReference>
<dbReference type="GO" id="GO:0000127">
    <property type="term" value="C:transcription factor TFIIIC complex"/>
    <property type="evidence" value="ECO:0007669"/>
    <property type="project" value="InterPro"/>
</dbReference>
<dbReference type="InterPro" id="IPR044230">
    <property type="entry name" value="GTF3C4"/>
</dbReference>
<evidence type="ECO:0000259" key="1">
    <source>
        <dbReference type="Pfam" id="PF12657"/>
    </source>
</evidence>
<keyword evidence="3" id="KW-1185">Reference proteome</keyword>
<evidence type="ECO:0000313" key="3">
    <source>
        <dbReference type="Proteomes" id="UP001174909"/>
    </source>
</evidence>